<reference evidence="2" key="1">
    <citation type="submission" date="2018-11" db="EMBL/GenBank/DDBJ databases">
        <title>Proposal to divide the Flavobacteriaceae and reorganize its genera based on Amino Acid Identity values calculated from whole genome sequences.</title>
        <authorList>
            <person name="Nicholson A.C."/>
            <person name="Gulvik C.A."/>
            <person name="Whitney A.M."/>
            <person name="Sheth M."/>
            <person name="Batra D."/>
            <person name="Pryor J."/>
            <person name="Bernardet J.-F."/>
            <person name="Hugo C."/>
            <person name="Kampfer P."/>
            <person name="Newman J.D."/>
            <person name="McQuiston J.R."/>
        </authorList>
    </citation>
    <scope>NUCLEOTIDE SEQUENCE [LARGE SCALE GENOMIC DNA]</scope>
    <source>
        <strain evidence="2">H6466</strain>
    </source>
</reference>
<evidence type="ECO:0000313" key="1">
    <source>
        <dbReference type="EMBL" id="AZI55697.1"/>
    </source>
</evidence>
<name>A0A3G8ZGI3_9FLAO</name>
<organism evidence="1 2">
    <name type="scientific">Epilithonimonas vandammei</name>
    <dbReference type="NCBI Taxonomy" id="2487072"/>
    <lineage>
        <taxon>Bacteria</taxon>
        <taxon>Pseudomonadati</taxon>
        <taxon>Bacteroidota</taxon>
        <taxon>Flavobacteriia</taxon>
        <taxon>Flavobacteriales</taxon>
        <taxon>Weeksellaceae</taxon>
        <taxon>Chryseobacterium group</taxon>
        <taxon>Epilithonimonas</taxon>
    </lineage>
</organism>
<evidence type="ECO:0000313" key="2">
    <source>
        <dbReference type="Proteomes" id="UP000272316"/>
    </source>
</evidence>
<dbReference type="Proteomes" id="UP000272316">
    <property type="component" value="Chromosome"/>
</dbReference>
<proteinExistence type="predicted"/>
<dbReference type="KEGG" id="eva:EIB75_10730"/>
<dbReference type="EMBL" id="CP034160">
    <property type="protein sequence ID" value="AZI55697.1"/>
    <property type="molecule type" value="Genomic_DNA"/>
</dbReference>
<gene>
    <name evidence="1" type="ORF">EIB75_10730</name>
</gene>
<dbReference type="RefSeq" id="WP_124986661.1">
    <property type="nucleotide sequence ID" value="NZ_CP034160.1"/>
</dbReference>
<sequence>MKNKNNIIGKRAIIDCLTEQLQQIGIPSDCKHIYPGKEVKIFQYDDEHSKFGAVYKVDDLSGCPSDFFYSVPLIWLNIRND</sequence>
<dbReference type="AlphaFoldDB" id="A0A3G8ZGI3"/>
<protein>
    <recommendedName>
        <fullName evidence="3">DUF4926 domain-containing protein</fullName>
    </recommendedName>
</protein>
<evidence type="ECO:0008006" key="3">
    <source>
        <dbReference type="Google" id="ProtNLM"/>
    </source>
</evidence>
<accession>A0A3G8ZGI3</accession>